<dbReference type="AlphaFoldDB" id="A0AAU9QEE2"/>
<name>A0AAU9QEE2_9VIBR</name>
<protein>
    <submittedName>
        <fullName evidence="1">Uncharacterized protein</fullName>
    </submittedName>
</protein>
<gene>
    <name evidence="1" type="ORF">THF1A12_10059</name>
</gene>
<accession>A0AAU9QEE2</accession>
<evidence type="ECO:0000313" key="2">
    <source>
        <dbReference type="Proteomes" id="UP001295462"/>
    </source>
</evidence>
<dbReference type="Proteomes" id="UP001295462">
    <property type="component" value="Unassembled WGS sequence"/>
</dbReference>
<organism evidence="1 2">
    <name type="scientific">Vibrio jasicida</name>
    <dbReference type="NCBI Taxonomy" id="766224"/>
    <lineage>
        <taxon>Bacteria</taxon>
        <taxon>Pseudomonadati</taxon>
        <taxon>Pseudomonadota</taxon>
        <taxon>Gammaproteobacteria</taxon>
        <taxon>Vibrionales</taxon>
        <taxon>Vibrionaceae</taxon>
        <taxon>Vibrio</taxon>
    </lineage>
</organism>
<evidence type="ECO:0000313" key="1">
    <source>
        <dbReference type="EMBL" id="CAH1562362.1"/>
    </source>
</evidence>
<proteinExistence type="predicted"/>
<dbReference type="EMBL" id="CAKMUD010000001">
    <property type="protein sequence ID" value="CAH1562362.1"/>
    <property type="molecule type" value="Genomic_DNA"/>
</dbReference>
<sequence>MIFFLIGALINISEVSRNLVNTTAKISMCWDKNLLFAPLPEVH</sequence>
<comment type="caution">
    <text evidence="1">The sequence shown here is derived from an EMBL/GenBank/DDBJ whole genome shotgun (WGS) entry which is preliminary data.</text>
</comment>
<reference evidence="1" key="1">
    <citation type="submission" date="2022-01" db="EMBL/GenBank/DDBJ databases">
        <authorList>
            <person name="Lagorce A."/>
        </authorList>
    </citation>
    <scope>NUCLEOTIDE SEQUENCE</scope>
    <source>
        <strain evidence="1">Th15_F1_A12</strain>
    </source>
</reference>